<proteinExistence type="predicted"/>
<dbReference type="EMBL" id="CP060131">
    <property type="protein sequence ID" value="QNG52009.1"/>
    <property type="molecule type" value="Genomic_DNA"/>
</dbReference>
<dbReference type="GO" id="GO:0043448">
    <property type="term" value="P:alkane catabolic process"/>
    <property type="evidence" value="ECO:0007669"/>
    <property type="project" value="TreeGrafter"/>
</dbReference>
<feature type="region of interest" description="Disordered" evidence="1">
    <location>
        <begin position="153"/>
        <end position="183"/>
    </location>
</feature>
<dbReference type="PROSITE" id="PS51257">
    <property type="entry name" value="PROKAR_LIPOPROTEIN"/>
    <property type="match status" value="1"/>
</dbReference>
<reference evidence="3 4" key="1">
    <citation type="submission" date="2020-08" db="EMBL/GenBank/DDBJ databases">
        <authorList>
            <person name="Mo P."/>
        </authorList>
    </citation>
    <scope>NUCLEOTIDE SEQUENCE [LARGE SCALE GENOMIC DNA]</scope>
    <source>
        <strain evidence="3 4">CGMCC 4.1532</strain>
    </source>
</reference>
<dbReference type="PANTHER" id="PTHR39335:SF1">
    <property type="entry name" value="BLL4220 PROTEIN"/>
    <property type="match status" value="1"/>
</dbReference>
<evidence type="ECO:0008006" key="5">
    <source>
        <dbReference type="Google" id="ProtNLM"/>
    </source>
</evidence>
<sequence>MNRQHFRPISCTARLVLVVALAAAASGCAAEASAPPLATPAQAAPGASSGEQTDGHSAAGEAVLYAVQSGPLGVVVTDGDGRLLYRSEADSTAPPTSRCTDGCSASWQPFAVGSGQQPVLLGVDPAVVGSLIRSDGTTQVTLAGWPLYRDPADQGGLTDSGRHGEDDQWFVVTPTGDRAAAPS</sequence>
<evidence type="ECO:0000313" key="3">
    <source>
        <dbReference type="EMBL" id="QNG52009.1"/>
    </source>
</evidence>
<dbReference type="Proteomes" id="UP000515728">
    <property type="component" value="Chromosome"/>
</dbReference>
<protein>
    <recommendedName>
        <fullName evidence="5">Lipoprotein with Yx(FWY)xxD motif</fullName>
    </recommendedName>
</protein>
<dbReference type="KEGG" id="ppel:H6H00_28710"/>
<accession>A0A7G7MGU8</accession>
<feature type="signal peptide" evidence="2">
    <location>
        <begin position="1"/>
        <end position="29"/>
    </location>
</feature>
<dbReference type="AlphaFoldDB" id="A0A7G7MGU8"/>
<evidence type="ECO:0000256" key="2">
    <source>
        <dbReference type="SAM" id="SignalP"/>
    </source>
</evidence>
<keyword evidence="2" id="KW-0732">Signal</keyword>
<dbReference type="RefSeq" id="WP_185718760.1">
    <property type="nucleotide sequence ID" value="NZ_BAAAWI010000001.1"/>
</dbReference>
<feature type="chain" id="PRO_5038997501" description="Lipoprotein with Yx(FWY)xxD motif" evidence="2">
    <location>
        <begin position="30"/>
        <end position="183"/>
    </location>
</feature>
<name>A0A7G7MGU8_9PSEU</name>
<evidence type="ECO:0000313" key="4">
    <source>
        <dbReference type="Proteomes" id="UP000515728"/>
    </source>
</evidence>
<dbReference type="Pfam" id="PF03640">
    <property type="entry name" value="Lipoprotein_15"/>
    <property type="match status" value="2"/>
</dbReference>
<evidence type="ECO:0000256" key="1">
    <source>
        <dbReference type="SAM" id="MobiDB-lite"/>
    </source>
</evidence>
<gene>
    <name evidence="3" type="ORF">H6H00_28710</name>
</gene>
<dbReference type="InterPro" id="IPR005297">
    <property type="entry name" value="Lipoprotein_repeat"/>
</dbReference>
<dbReference type="PANTHER" id="PTHR39335">
    <property type="entry name" value="BLL4220 PROTEIN"/>
    <property type="match status" value="1"/>
</dbReference>
<organism evidence="3 4">
    <name type="scientific">Pseudonocardia petroleophila</name>
    <dbReference type="NCBI Taxonomy" id="37331"/>
    <lineage>
        <taxon>Bacteria</taxon>
        <taxon>Bacillati</taxon>
        <taxon>Actinomycetota</taxon>
        <taxon>Actinomycetes</taxon>
        <taxon>Pseudonocardiales</taxon>
        <taxon>Pseudonocardiaceae</taxon>
        <taxon>Pseudonocardia</taxon>
    </lineage>
</organism>
<keyword evidence="4" id="KW-1185">Reference proteome</keyword>